<keyword evidence="1" id="KW-1133">Transmembrane helix</keyword>
<organism evidence="2 3">
    <name type="scientific">Thermomonas hydrothermalis</name>
    <dbReference type="NCBI Taxonomy" id="213588"/>
    <lineage>
        <taxon>Bacteria</taxon>
        <taxon>Pseudomonadati</taxon>
        <taxon>Pseudomonadota</taxon>
        <taxon>Gammaproteobacteria</taxon>
        <taxon>Lysobacterales</taxon>
        <taxon>Lysobacteraceae</taxon>
        <taxon>Thermomonas</taxon>
    </lineage>
</organism>
<dbReference type="AlphaFoldDB" id="A0A1M4VI61"/>
<protein>
    <submittedName>
        <fullName evidence="2">Toxin CptA</fullName>
    </submittedName>
</protein>
<keyword evidence="3" id="KW-1185">Reference proteome</keyword>
<evidence type="ECO:0000256" key="1">
    <source>
        <dbReference type="SAM" id="Phobius"/>
    </source>
</evidence>
<evidence type="ECO:0000313" key="3">
    <source>
        <dbReference type="Proteomes" id="UP000242857"/>
    </source>
</evidence>
<name>A0A1M4VI61_9GAMM</name>
<keyword evidence="1" id="KW-0812">Transmembrane</keyword>
<dbReference type="EMBL" id="FQUK01000011">
    <property type="protein sequence ID" value="SHE68704.1"/>
    <property type="molecule type" value="Genomic_DNA"/>
</dbReference>
<sequence>MPGLPTSSHESAPCRIEWRPARAGQWTLIGMSGLAVFAVLASDLPAIPAWGIALLVALAAVRTCMRYRRQPGCVLEIPVGSGPVRCDGRCIDALQVHWRGPWVFVSWRSGGRRRQARMFWPGQLSAAARRELSLALRRRGAVARPATVAR</sequence>
<dbReference type="STRING" id="213588.SAMN02745204_00944"/>
<reference evidence="3" key="1">
    <citation type="submission" date="2016-11" db="EMBL/GenBank/DDBJ databases">
        <authorList>
            <person name="Varghese N."/>
            <person name="Submissions S."/>
        </authorList>
    </citation>
    <scope>NUCLEOTIDE SEQUENCE [LARGE SCALE GENOMIC DNA]</scope>
    <source>
        <strain evidence="3">DSM 14834</strain>
    </source>
</reference>
<feature type="transmembrane region" description="Helical" evidence="1">
    <location>
        <begin position="47"/>
        <end position="65"/>
    </location>
</feature>
<keyword evidence="1" id="KW-0472">Membrane</keyword>
<accession>A0A1M4VI61</accession>
<proteinExistence type="predicted"/>
<gene>
    <name evidence="2" type="ORF">SAMN02745204_00944</name>
</gene>
<evidence type="ECO:0000313" key="2">
    <source>
        <dbReference type="EMBL" id="SHE68704.1"/>
    </source>
</evidence>
<dbReference type="Proteomes" id="UP000242857">
    <property type="component" value="Unassembled WGS sequence"/>
</dbReference>